<dbReference type="CDD" id="cd06661">
    <property type="entry name" value="GGCT_like"/>
    <property type="match status" value="1"/>
</dbReference>
<dbReference type="InterPro" id="IPR013024">
    <property type="entry name" value="GGCT-like"/>
</dbReference>
<accession>A0A7S2ZKL0</accession>
<dbReference type="AlphaFoldDB" id="A0A7S2ZKL0"/>
<protein>
    <recommendedName>
        <fullName evidence="3">Gamma-glutamylcyclotransferase family protein</fullName>
    </recommendedName>
</protein>
<dbReference type="PANTHER" id="PTHR12510">
    <property type="entry name" value="TROPONIN C-AKIN-1 PROTEIN"/>
    <property type="match status" value="1"/>
</dbReference>
<dbReference type="EMBL" id="HBHW01013561">
    <property type="protein sequence ID" value="CAE0042606.1"/>
    <property type="molecule type" value="Transcribed_RNA"/>
</dbReference>
<dbReference type="Gene3D" id="3.10.490.10">
    <property type="entry name" value="Gamma-glutamyl cyclotransferase-like"/>
    <property type="match status" value="1"/>
</dbReference>
<evidence type="ECO:0000259" key="4">
    <source>
        <dbReference type="Pfam" id="PF06094"/>
    </source>
</evidence>
<dbReference type="GO" id="GO:0005829">
    <property type="term" value="C:cytosol"/>
    <property type="evidence" value="ECO:0007669"/>
    <property type="project" value="TreeGrafter"/>
</dbReference>
<dbReference type="PANTHER" id="PTHR12510:SF4">
    <property type="entry name" value="GAMMA-GLUTAMYLAMINECYCLOTRANSFERASE"/>
    <property type="match status" value="1"/>
</dbReference>
<name>A0A7S2ZKL0_9RHOD</name>
<dbReference type="SUPFAM" id="SSF110857">
    <property type="entry name" value="Gamma-glutamyl cyclotransferase-like"/>
    <property type="match status" value="1"/>
</dbReference>
<dbReference type="InterPro" id="IPR039126">
    <property type="entry name" value="GGACT"/>
</dbReference>
<sequence length="188" mass="21571">MSEFGGCGFVVTGYSTSRAREAVVCKGRDIGKVGMGKMKEKRHHVFVYGTLKRGFPNHHLLREANYEGTFRTDEKFPLVIGGEFFSPYLLHRPGEGSQVKGEVFRVDDHMLSRMDDLERVGVNYTRKVVKVHNGEVATEVYAYLKCNYTEELLKAEHLDEYLDRRYVPRHLRPKAEIANRMELAAARS</sequence>
<dbReference type="Pfam" id="PF06094">
    <property type="entry name" value="GGACT"/>
    <property type="match status" value="1"/>
</dbReference>
<feature type="active site" description="Proton acceptor" evidence="2">
    <location>
        <position position="118"/>
    </location>
</feature>
<dbReference type="InterPro" id="IPR009288">
    <property type="entry name" value="AIG2-like_dom"/>
</dbReference>
<reference evidence="5" key="1">
    <citation type="submission" date="2021-01" db="EMBL/GenBank/DDBJ databases">
        <authorList>
            <person name="Corre E."/>
            <person name="Pelletier E."/>
            <person name="Niang G."/>
            <person name="Scheremetjew M."/>
            <person name="Finn R."/>
            <person name="Kale V."/>
            <person name="Holt S."/>
            <person name="Cochrane G."/>
            <person name="Meng A."/>
            <person name="Brown T."/>
            <person name="Cohen L."/>
        </authorList>
    </citation>
    <scope>NUCLEOTIDE SEQUENCE</scope>
    <source>
        <strain evidence="5">CCMP 769</strain>
    </source>
</reference>
<evidence type="ECO:0000313" key="5">
    <source>
        <dbReference type="EMBL" id="CAE0042606.1"/>
    </source>
</evidence>
<dbReference type="GO" id="GO:0061929">
    <property type="term" value="F:gamma-glutamylaminecyclotransferase activity"/>
    <property type="evidence" value="ECO:0007669"/>
    <property type="project" value="InterPro"/>
</dbReference>
<feature type="domain" description="Gamma-glutamylcyclotransferase AIG2-like" evidence="4">
    <location>
        <begin position="45"/>
        <end position="150"/>
    </location>
</feature>
<evidence type="ECO:0000256" key="2">
    <source>
        <dbReference type="PIRSR" id="PIRSR639126-1"/>
    </source>
</evidence>
<gene>
    <name evidence="5" type="ORF">RMAR00112_LOCUS10574</name>
</gene>
<dbReference type="InterPro" id="IPR036568">
    <property type="entry name" value="GGCT-like_sf"/>
</dbReference>
<evidence type="ECO:0000256" key="1">
    <source>
        <dbReference type="ARBA" id="ARBA00008861"/>
    </source>
</evidence>
<evidence type="ECO:0000256" key="3">
    <source>
        <dbReference type="RuleBase" id="RU367036"/>
    </source>
</evidence>
<organism evidence="5">
    <name type="scientific">Rhodosorus marinus</name>
    <dbReference type="NCBI Taxonomy" id="101924"/>
    <lineage>
        <taxon>Eukaryota</taxon>
        <taxon>Rhodophyta</taxon>
        <taxon>Stylonematophyceae</taxon>
        <taxon>Stylonematales</taxon>
        <taxon>Stylonemataceae</taxon>
        <taxon>Rhodosorus</taxon>
    </lineage>
</organism>
<proteinExistence type="inferred from homology"/>
<comment type="similarity">
    <text evidence="1 3">Belongs to the gamma-glutamylcyclotransferase family.</text>
</comment>